<dbReference type="Proteomes" id="UP000573327">
    <property type="component" value="Unassembled WGS sequence"/>
</dbReference>
<reference evidence="1 2" key="1">
    <citation type="submission" date="2020-08" db="EMBL/GenBank/DDBJ databases">
        <title>Sequencing the genomes of 1000 actinobacteria strains.</title>
        <authorList>
            <person name="Klenk H.-P."/>
        </authorList>
    </citation>
    <scope>NUCLEOTIDE SEQUENCE [LARGE SCALE GENOMIC DNA]</scope>
    <source>
        <strain evidence="1 2">DSM 44786</strain>
    </source>
</reference>
<protein>
    <submittedName>
        <fullName evidence="1">Uncharacterized protein</fullName>
    </submittedName>
</protein>
<dbReference type="AlphaFoldDB" id="A0A7W7WHQ1"/>
<name>A0A7W7WHQ1_9ACTN</name>
<evidence type="ECO:0000313" key="1">
    <source>
        <dbReference type="EMBL" id="MBB4946769.1"/>
    </source>
</evidence>
<dbReference type="RefSeq" id="WP_184913992.1">
    <property type="nucleotide sequence ID" value="NZ_JACHJR010000001.1"/>
</dbReference>
<evidence type="ECO:0000313" key="2">
    <source>
        <dbReference type="Proteomes" id="UP000573327"/>
    </source>
</evidence>
<organism evidence="1 2">
    <name type="scientific">Kitasatospora gansuensis</name>
    <dbReference type="NCBI Taxonomy" id="258050"/>
    <lineage>
        <taxon>Bacteria</taxon>
        <taxon>Bacillati</taxon>
        <taxon>Actinomycetota</taxon>
        <taxon>Actinomycetes</taxon>
        <taxon>Kitasatosporales</taxon>
        <taxon>Streptomycetaceae</taxon>
        <taxon>Kitasatospora</taxon>
    </lineage>
</organism>
<accession>A0A7W7WHQ1</accession>
<keyword evidence="2" id="KW-1185">Reference proteome</keyword>
<proteinExistence type="predicted"/>
<gene>
    <name evidence="1" type="ORF">F4556_002304</name>
</gene>
<comment type="caution">
    <text evidence="1">The sequence shown here is derived from an EMBL/GenBank/DDBJ whole genome shotgun (WGS) entry which is preliminary data.</text>
</comment>
<sequence>MLEYELIQARSQELQRLARHEALVREALDAVQREGRPSLRSGLRRALQNRRVRALSPAPQLRQS</sequence>
<dbReference type="EMBL" id="JACHJR010000001">
    <property type="protein sequence ID" value="MBB4946769.1"/>
    <property type="molecule type" value="Genomic_DNA"/>
</dbReference>